<gene>
    <name evidence="1" type="ORF">BV25DRAFT_1581334</name>
</gene>
<sequence>MFELPEFIHDSVRSASLRACTLQTLPSPQACFYSDPANRLICVLLSTITGLLNFVIDVPACTLTRYIAAHPVQPGAPTVVVPWEAWGTHGARVTVSTGTARFGTISGSRRVTACWPSGADGHGVLTVLDYCPRRVARAIARGTAPVLHGAEVGVEFTGADFGPLRTTLPCIATETQLPDGIAQGRDIAWICENGILFAQVRLRSIRC</sequence>
<organism evidence="1 2">
    <name type="scientific">Artomyces pyxidatus</name>
    <dbReference type="NCBI Taxonomy" id="48021"/>
    <lineage>
        <taxon>Eukaryota</taxon>
        <taxon>Fungi</taxon>
        <taxon>Dikarya</taxon>
        <taxon>Basidiomycota</taxon>
        <taxon>Agaricomycotina</taxon>
        <taxon>Agaricomycetes</taxon>
        <taxon>Russulales</taxon>
        <taxon>Auriscalpiaceae</taxon>
        <taxon>Artomyces</taxon>
    </lineage>
</organism>
<proteinExistence type="predicted"/>
<keyword evidence="2" id="KW-1185">Reference proteome</keyword>
<dbReference type="EMBL" id="MU277194">
    <property type="protein sequence ID" value="KAI0065669.1"/>
    <property type="molecule type" value="Genomic_DNA"/>
</dbReference>
<dbReference type="Proteomes" id="UP000814140">
    <property type="component" value="Unassembled WGS sequence"/>
</dbReference>
<name>A0ACB8TAZ1_9AGAM</name>
<evidence type="ECO:0000313" key="2">
    <source>
        <dbReference type="Proteomes" id="UP000814140"/>
    </source>
</evidence>
<reference evidence="1" key="2">
    <citation type="journal article" date="2022" name="New Phytol.">
        <title>Evolutionary transition to the ectomycorrhizal habit in the genomes of a hyperdiverse lineage of mushroom-forming fungi.</title>
        <authorList>
            <person name="Looney B."/>
            <person name="Miyauchi S."/>
            <person name="Morin E."/>
            <person name="Drula E."/>
            <person name="Courty P.E."/>
            <person name="Kohler A."/>
            <person name="Kuo A."/>
            <person name="LaButti K."/>
            <person name="Pangilinan J."/>
            <person name="Lipzen A."/>
            <person name="Riley R."/>
            <person name="Andreopoulos W."/>
            <person name="He G."/>
            <person name="Johnson J."/>
            <person name="Nolan M."/>
            <person name="Tritt A."/>
            <person name="Barry K.W."/>
            <person name="Grigoriev I.V."/>
            <person name="Nagy L.G."/>
            <person name="Hibbett D."/>
            <person name="Henrissat B."/>
            <person name="Matheny P.B."/>
            <person name="Labbe J."/>
            <person name="Martin F.M."/>
        </authorList>
    </citation>
    <scope>NUCLEOTIDE SEQUENCE</scope>
    <source>
        <strain evidence="1">HHB10654</strain>
    </source>
</reference>
<accession>A0ACB8TAZ1</accession>
<protein>
    <submittedName>
        <fullName evidence="1">Uncharacterized protein</fullName>
    </submittedName>
</protein>
<comment type="caution">
    <text evidence="1">The sequence shown here is derived from an EMBL/GenBank/DDBJ whole genome shotgun (WGS) entry which is preliminary data.</text>
</comment>
<evidence type="ECO:0000313" key="1">
    <source>
        <dbReference type="EMBL" id="KAI0065669.1"/>
    </source>
</evidence>
<reference evidence="1" key="1">
    <citation type="submission" date="2021-03" db="EMBL/GenBank/DDBJ databases">
        <authorList>
            <consortium name="DOE Joint Genome Institute"/>
            <person name="Ahrendt S."/>
            <person name="Looney B.P."/>
            <person name="Miyauchi S."/>
            <person name="Morin E."/>
            <person name="Drula E."/>
            <person name="Courty P.E."/>
            <person name="Chicoki N."/>
            <person name="Fauchery L."/>
            <person name="Kohler A."/>
            <person name="Kuo A."/>
            <person name="Labutti K."/>
            <person name="Pangilinan J."/>
            <person name="Lipzen A."/>
            <person name="Riley R."/>
            <person name="Andreopoulos W."/>
            <person name="He G."/>
            <person name="Johnson J."/>
            <person name="Barry K.W."/>
            <person name="Grigoriev I.V."/>
            <person name="Nagy L."/>
            <person name="Hibbett D."/>
            <person name="Henrissat B."/>
            <person name="Matheny P.B."/>
            <person name="Labbe J."/>
            <person name="Martin F."/>
        </authorList>
    </citation>
    <scope>NUCLEOTIDE SEQUENCE</scope>
    <source>
        <strain evidence="1">HHB10654</strain>
    </source>
</reference>